<dbReference type="EMBL" id="JAJAGQ010000006">
    <property type="protein sequence ID" value="KAJ8560981.1"/>
    <property type="molecule type" value="Genomic_DNA"/>
</dbReference>
<evidence type="ECO:0000313" key="11">
    <source>
        <dbReference type="Proteomes" id="UP001152561"/>
    </source>
</evidence>
<evidence type="ECO:0000256" key="4">
    <source>
        <dbReference type="ARBA" id="ARBA00023242"/>
    </source>
</evidence>
<dbReference type="Proteomes" id="UP001152561">
    <property type="component" value="Unassembled WGS sequence"/>
</dbReference>
<dbReference type="SMART" id="SM00466">
    <property type="entry name" value="SRA"/>
    <property type="match status" value="1"/>
</dbReference>
<evidence type="ECO:0000259" key="9">
    <source>
        <dbReference type="PROSITE" id="PS51015"/>
    </source>
</evidence>
<keyword evidence="4 5" id="KW-0539">Nucleus</keyword>
<comment type="subcellular location">
    <subcellularLocation>
        <location evidence="1">Chromosome</location>
    </subcellularLocation>
    <subcellularLocation>
        <location evidence="5">Nucleus</location>
    </subcellularLocation>
</comment>
<dbReference type="AlphaFoldDB" id="A0A9Q1MIU7"/>
<dbReference type="GO" id="GO:0005634">
    <property type="term" value="C:nucleus"/>
    <property type="evidence" value="ECO:0007669"/>
    <property type="project" value="UniProtKB-SubCell"/>
</dbReference>
<evidence type="ECO:0000259" key="7">
    <source>
        <dbReference type="PROSITE" id="PS50280"/>
    </source>
</evidence>
<dbReference type="GO" id="GO:0003690">
    <property type="term" value="F:double-stranded DNA binding"/>
    <property type="evidence" value="ECO:0007669"/>
    <property type="project" value="TreeGrafter"/>
</dbReference>
<dbReference type="PROSITE" id="PS51575">
    <property type="entry name" value="SAM_MT43_SUVAR39_2"/>
    <property type="match status" value="1"/>
</dbReference>
<keyword evidence="11" id="KW-1185">Reference proteome</keyword>
<dbReference type="PROSITE" id="PS51015">
    <property type="entry name" value="YDG"/>
    <property type="match status" value="1"/>
</dbReference>
<dbReference type="InterPro" id="IPR051357">
    <property type="entry name" value="H3K9_HMTase_SUVAR3-9"/>
</dbReference>
<dbReference type="InterPro" id="IPR003105">
    <property type="entry name" value="SRA_YDG"/>
</dbReference>
<sequence length="1147" mass="128155">MNPPSSIDKTRVLDVKPLRCLSPVFTSPSDMSSVSTPQPSPFVCVSPTGPFPTGVSSFFPFVAPNETTQQQIPSRVLPGRCVGADRLAVNETTSQQTPTGVGPGRSVGADGVQDSSTGRKKKKLNKPMEVVDVEPLLNQLIASFKLVDLDQVKKADGDKEVVRRILLIFDLFRRRMTQIDESRNGSGSGTRPDLIASNLMRKKEVRTNQTKRIGNVSGIEVGDIFFFRMELCLVGLHSPSMSGIDYISSKLTIDQEPLAVSIVSAGGYDDDGGGGDGDLLVYTGQGGVQRKDGKMFDQKLEGGNLALEKSLHRGNVVRVIRGVRDVANPTGKIYIYDGLYKIRESWVEKTKLDCNVFKYKLLRVPGQPEAFKVWKTIQQWKDGVASRVGVILPDLTSGAESQPVCLVNDVDDEKGPAYFTYIPSLKYSKPFLMPRPSPGCHCVGGCQPGDSNCPCIQRNGGFLPYSSLGVLMSYKTSIHECYSSCSCPPNCRNRISQGGPRVRLEVFKTKNRGWGLRSRDPIRGGSFICEYAGEVTDVGNDSGNNYIFDATHIYESLEGIPDYNDESWKVPFPLIISAKNGGNVARFMNHSCSPNVYWKLVVREKGVFTSLMTQKEFRSHISHQIRLAEVENMNKGSEHLPLNGWRQKLFDALNFRIVVSSQLGEACVLILILALADAKVELSRLLSALGEKRYDGIPEKTSGSIKEQLASIAPALEKLWKQKDDRVKEFLDVQSQIEKISSEIAGTSEQVESPKVDESGLSLKKPVSFMHSFKIFKKKRFSHILSERLHKVLEFVSTIHDLCAVLGIDFFSTVTKVHPSLNDSTGVQSKSISIDTLSSLARTVLALKEDKKQRLQKHQELATQLIDLWNLMDTTEEERSVFDHVTCNISASVDEVSIPGALALDLDLDLIEQAEVEVERLDQLKASRMKEISFKRQAELEGIYARAHIEIDTEAAREKIMALIDSGNVDSAELLADMDNQIVNAKDEAHSRKEILDKVEKWMAACEEESWLDDYNRVNIPLKMGLLMHSYVVYDSLKRAEKARILVSKIPGGAKWWYISLNRGLLIAKTRAWEQDRATTFTYDGVPLLAMLDEYMMLRHDREEEKRRLRVSALSFRRVIKTRRSSMSRFKEERNTIWINTKPSSTA</sequence>
<dbReference type="PROSITE" id="PS50867">
    <property type="entry name" value="PRE_SET"/>
    <property type="match status" value="1"/>
</dbReference>
<keyword evidence="3" id="KW-0156">Chromatin regulator</keyword>
<dbReference type="Gene3D" id="2.30.280.10">
    <property type="entry name" value="SRA-YDG"/>
    <property type="match status" value="1"/>
</dbReference>
<dbReference type="SMART" id="SM00317">
    <property type="entry name" value="SET"/>
    <property type="match status" value="1"/>
</dbReference>
<feature type="domain" description="Pre-SET" evidence="8">
    <location>
        <begin position="438"/>
        <end position="499"/>
    </location>
</feature>
<dbReference type="SUPFAM" id="SSF88697">
    <property type="entry name" value="PUA domain-like"/>
    <property type="match status" value="1"/>
</dbReference>
<dbReference type="Pfam" id="PF05033">
    <property type="entry name" value="Pre-SET"/>
    <property type="match status" value="1"/>
</dbReference>
<comment type="caution">
    <text evidence="10">The sequence shown here is derived from an EMBL/GenBank/DDBJ whole genome shotgun (WGS) entry which is preliminary data.</text>
</comment>
<evidence type="ECO:0000259" key="8">
    <source>
        <dbReference type="PROSITE" id="PS50867"/>
    </source>
</evidence>
<dbReference type="SMART" id="SM00468">
    <property type="entry name" value="PreSET"/>
    <property type="match status" value="1"/>
</dbReference>
<dbReference type="InterPro" id="IPR015947">
    <property type="entry name" value="PUA-like_sf"/>
</dbReference>
<keyword evidence="2" id="KW-0158">Chromosome</keyword>
<dbReference type="PANTHER" id="PTHR45660">
    <property type="entry name" value="HISTONE-LYSINE N-METHYLTRANSFERASE SETMAR"/>
    <property type="match status" value="1"/>
</dbReference>
<dbReference type="InterPro" id="IPR046341">
    <property type="entry name" value="SET_dom_sf"/>
</dbReference>
<dbReference type="SUPFAM" id="SSF82199">
    <property type="entry name" value="SET domain"/>
    <property type="match status" value="1"/>
</dbReference>
<dbReference type="PROSITE" id="PS50280">
    <property type="entry name" value="SET"/>
    <property type="match status" value="1"/>
</dbReference>
<dbReference type="PANTHER" id="PTHR45660:SF13">
    <property type="entry name" value="HISTONE-LYSINE N-METHYLTRANSFERASE SETMAR"/>
    <property type="match status" value="1"/>
</dbReference>
<feature type="compositionally biased region" description="Polar residues" evidence="6">
    <location>
        <begin position="90"/>
        <end position="99"/>
    </location>
</feature>
<dbReference type="Gene3D" id="2.170.270.10">
    <property type="entry name" value="SET domain"/>
    <property type="match status" value="1"/>
</dbReference>
<evidence type="ECO:0000256" key="3">
    <source>
        <dbReference type="ARBA" id="ARBA00022853"/>
    </source>
</evidence>
<evidence type="ECO:0000256" key="5">
    <source>
        <dbReference type="PROSITE-ProRule" id="PRU00358"/>
    </source>
</evidence>
<dbReference type="InterPro" id="IPR025794">
    <property type="entry name" value="H3-K9-MeTrfase_plant"/>
</dbReference>
<gene>
    <name evidence="10" type="ORF">K7X08_027171</name>
</gene>
<evidence type="ECO:0000256" key="6">
    <source>
        <dbReference type="SAM" id="MobiDB-lite"/>
    </source>
</evidence>
<feature type="domain" description="YDG" evidence="9">
    <location>
        <begin position="214"/>
        <end position="363"/>
    </location>
</feature>
<organism evidence="10 11">
    <name type="scientific">Anisodus acutangulus</name>
    <dbReference type="NCBI Taxonomy" id="402998"/>
    <lineage>
        <taxon>Eukaryota</taxon>
        <taxon>Viridiplantae</taxon>
        <taxon>Streptophyta</taxon>
        <taxon>Embryophyta</taxon>
        <taxon>Tracheophyta</taxon>
        <taxon>Spermatophyta</taxon>
        <taxon>Magnoliopsida</taxon>
        <taxon>eudicotyledons</taxon>
        <taxon>Gunneridae</taxon>
        <taxon>Pentapetalae</taxon>
        <taxon>asterids</taxon>
        <taxon>lamiids</taxon>
        <taxon>Solanales</taxon>
        <taxon>Solanaceae</taxon>
        <taxon>Solanoideae</taxon>
        <taxon>Hyoscyameae</taxon>
        <taxon>Anisodus</taxon>
    </lineage>
</organism>
<dbReference type="InterPro" id="IPR007728">
    <property type="entry name" value="Pre-SET_dom"/>
</dbReference>
<dbReference type="GO" id="GO:0008270">
    <property type="term" value="F:zinc ion binding"/>
    <property type="evidence" value="ECO:0007669"/>
    <property type="project" value="InterPro"/>
</dbReference>
<dbReference type="InterPro" id="IPR001214">
    <property type="entry name" value="SET_dom"/>
</dbReference>
<protein>
    <submittedName>
        <fullName evidence="10">Uncharacterized protein</fullName>
    </submittedName>
</protein>
<dbReference type="GO" id="GO:0005694">
    <property type="term" value="C:chromosome"/>
    <property type="evidence" value="ECO:0007669"/>
    <property type="project" value="UniProtKB-SubCell"/>
</dbReference>
<dbReference type="FunFam" id="2.30.280.10:FF:000003">
    <property type="entry name" value="Histone-lysine N-methyltransferase, H3 lysine-9 specific SUVH5"/>
    <property type="match status" value="1"/>
</dbReference>
<dbReference type="Pfam" id="PF00856">
    <property type="entry name" value="SET"/>
    <property type="match status" value="1"/>
</dbReference>
<dbReference type="InterPro" id="IPR036987">
    <property type="entry name" value="SRA-YDG_sf"/>
</dbReference>
<dbReference type="Pfam" id="PF02182">
    <property type="entry name" value="SAD_SRA"/>
    <property type="match status" value="1"/>
</dbReference>
<dbReference type="GO" id="GO:0042054">
    <property type="term" value="F:histone methyltransferase activity"/>
    <property type="evidence" value="ECO:0007669"/>
    <property type="project" value="InterPro"/>
</dbReference>
<feature type="region of interest" description="Disordered" evidence="6">
    <location>
        <begin position="89"/>
        <end position="124"/>
    </location>
</feature>
<proteinExistence type="predicted"/>
<name>A0A9Q1MIU7_9SOLA</name>
<dbReference type="OrthoDB" id="5792673at2759"/>
<evidence type="ECO:0000313" key="10">
    <source>
        <dbReference type="EMBL" id="KAJ8560981.1"/>
    </source>
</evidence>
<dbReference type="Pfam" id="PF03999">
    <property type="entry name" value="MAP65_ASE1"/>
    <property type="match status" value="1"/>
</dbReference>
<dbReference type="Gene3D" id="1.20.58.1520">
    <property type="match status" value="1"/>
</dbReference>
<feature type="domain" description="SET" evidence="7">
    <location>
        <begin position="502"/>
        <end position="644"/>
    </location>
</feature>
<evidence type="ECO:0000256" key="2">
    <source>
        <dbReference type="ARBA" id="ARBA00022454"/>
    </source>
</evidence>
<accession>A0A9Q1MIU7</accession>
<reference evidence="11" key="1">
    <citation type="journal article" date="2023" name="Proc. Natl. Acad. Sci. U.S.A.">
        <title>Genomic and structural basis for evolution of tropane alkaloid biosynthesis.</title>
        <authorList>
            <person name="Wanga Y.-J."/>
            <person name="Taina T."/>
            <person name="Yua J.-Y."/>
            <person name="Lia J."/>
            <person name="Xua B."/>
            <person name="Chenc J."/>
            <person name="D'Auriad J.C."/>
            <person name="Huanga J.-P."/>
            <person name="Huanga S.-X."/>
        </authorList>
    </citation>
    <scope>NUCLEOTIDE SEQUENCE [LARGE SCALE GENOMIC DNA]</scope>
    <source>
        <strain evidence="11">cv. KIB-2019</strain>
    </source>
</reference>
<evidence type="ECO:0000256" key="1">
    <source>
        <dbReference type="ARBA" id="ARBA00004286"/>
    </source>
</evidence>